<reference evidence="1" key="1">
    <citation type="journal article" date="2021" name="Environ. Microbiol.">
        <title>Gene family expansions and transcriptome signatures uncover fungal adaptations to wood decay.</title>
        <authorList>
            <person name="Hage H."/>
            <person name="Miyauchi S."/>
            <person name="Viragh M."/>
            <person name="Drula E."/>
            <person name="Min B."/>
            <person name="Chaduli D."/>
            <person name="Navarro D."/>
            <person name="Favel A."/>
            <person name="Norest M."/>
            <person name="Lesage-Meessen L."/>
            <person name="Balint B."/>
            <person name="Merenyi Z."/>
            <person name="de Eugenio L."/>
            <person name="Morin E."/>
            <person name="Martinez A.T."/>
            <person name="Baldrian P."/>
            <person name="Stursova M."/>
            <person name="Martinez M.J."/>
            <person name="Novotny C."/>
            <person name="Magnuson J.K."/>
            <person name="Spatafora J.W."/>
            <person name="Maurice S."/>
            <person name="Pangilinan J."/>
            <person name="Andreopoulos W."/>
            <person name="LaButti K."/>
            <person name="Hundley H."/>
            <person name="Na H."/>
            <person name="Kuo A."/>
            <person name="Barry K."/>
            <person name="Lipzen A."/>
            <person name="Henrissat B."/>
            <person name="Riley R."/>
            <person name="Ahrendt S."/>
            <person name="Nagy L.G."/>
            <person name="Grigoriev I.V."/>
            <person name="Martin F."/>
            <person name="Rosso M.N."/>
        </authorList>
    </citation>
    <scope>NUCLEOTIDE SEQUENCE</scope>
    <source>
        <strain evidence="1">CBS 384.51</strain>
    </source>
</reference>
<dbReference type="EMBL" id="MU274900">
    <property type="protein sequence ID" value="KAI0094281.1"/>
    <property type="molecule type" value="Genomic_DNA"/>
</dbReference>
<keyword evidence="2" id="KW-1185">Reference proteome</keyword>
<proteinExistence type="predicted"/>
<sequence length="93" mass="10675">MSFTTCFFFSFTLRSVFVLQPPCFVASHPCICLQVLVVDTPDISILIRSSRVYDLEIWSLLLLKPVPFRTPPSPLPEHERTVFLLRLFAKCSV</sequence>
<comment type="caution">
    <text evidence="1">The sequence shown here is derived from an EMBL/GenBank/DDBJ whole genome shotgun (WGS) entry which is preliminary data.</text>
</comment>
<evidence type="ECO:0000313" key="1">
    <source>
        <dbReference type="EMBL" id="KAI0094281.1"/>
    </source>
</evidence>
<evidence type="ECO:0000313" key="2">
    <source>
        <dbReference type="Proteomes" id="UP001055072"/>
    </source>
</evidence>
<name>A0ACB8UIY1_9APHY</name>
<protein>
    <submittedName>
        <fullName evidence="1">Uncharacterized protein</fullName>
    </submittedName>
</protein>
<gene>
    <name evidence="1" type="ORF">BDY19DRAFT_12240</name>
</gene>
<accession>A0ACB8UIY1</accession>
<dbReference type="Proteomes" id="UP001055072">
    <property type="component" value="Unassembled WGS sequence"/>
</dbReference>
<organism evidence="1 2">
    <name type="scientific">Irpex rosettiformis</name>
    <dbReference type="NCBI Taxonomy" id="378272"/>
    <lineage>
        <taxon>Eukaryota</taxon>
        <taxon>Fungi</taxon>
        <taxon>Dikarya</taxon>
        <taxon>Basidiomycota</taxon>
        <taxon>Agaricomycotina</taxon>
        <taxon>Agaricomycetes</taxon>
        <taxon>Polyporales</taxon>
        <taxon>Irpicaceae</taxon>
        <taxon>Irpex</taxon>
    </lineage>
</organism>